<dbReference type="EMBL" id="JAPDGR010000144">
    <property type="protein sequence ID" value="KAJ2995160.1"/>
    <property type="molecule type" value="Genomic_DNA"/>
</dbReference>
<sequence length="283" mass="30630">MRRLIVALSFVAHFSCSSSVVRLESFPETNQVLVPAMSSGNTNCSAAVSPIMNQTIVEDRVPQVFQQPPEAPPLEEYHRHRESADAENEKSLNTTFQLTFISYGNWTALPSQDENPIQHLESISFAVSNMANGVSTVCAFPLGVTLSGDSREQEDVALSAHPFPHPGALLWTVAATTSGNKVISKGASNSNSDMAATWQACADRKDTDGKHRFTIATGAAFGLAERSLVVNQTWFCHDDVERLVAFTGVASTLLNLTCSESEASGYHLRNCTSLDLQLPVTLL</sequence>
<evidence type="ECO:0000313" key="1">
    <source>
        <dbReference type="EMBL" id="KAJ2995160.1"/>
    </source>
</evidence>
<keyword evidence="2" id="KW-1185">Reference proteome</keyword>
<reference evidence="1" key="1">
    <citation type="submission" date="2022-10" db="EMBL/GenBank/DDBJ databases">
        <title>Genome Sequence of Xylaria curta.</title>
        <authorList>
            <person name="Buettner E."/>
        </authorList>
    </citation>
    <scope>NUCLEOTIDE SEQUENCE</scope>
    <source>
        <strain evidence="1">Babe10</strain>
    </source>
</reference>
<organism evidence="1 2">
    <name type="scientific">Xylaria curta</name>
    <dbReference type="NCBI Taxonomy" id="42375"/>
    <lineage>
        <taxon>Eukaryota</taxon>
        <taxon>Fungi</taxon>
        <taxon>Dikarya</taxon>
        <taxon>Ascomycota</taxon>
        <taxon>Pezizomycotina</taxon>
        <taxon>Sordariomycetes</taxon>
        <taxon>Xylariomycetidae</taxon>
        <taxon>Xylariales</taxon>
        <taxon>Xylariaceae</taxon>
        <taxon>Xylaria</taxon>
    </lineage>
</organism>
<dbReference type="Proteomes" id="UP001143856">
    <property type="component" value="Unassembled WGS sequence"/>
</dbReference>
<evidence type="ECO:0000313" key="2">
    <source>
        <dbReference type="Proteomes" id="UP001143856"/>
    </source>
</evidence>
<name>A0ACC1PNH4_9PEZI</name>
<gene>
    <name evidence="1" type="ORF">NUW58_g1357</name>
</gene>
<comment type="caution">
    <text evidence="1">The sequence shown here is derived from an EMBL/GenBank/DDBJ whole genome shotgun (WGS) entry which is preliminary data.</text>
</comment>
<protein>
    <submittedName>
        <fullName evidence="1">Uncharacterized protein</fullName>
    </submittedName>
</protein>
<proteinExistence type="predicted"/>
<accession>A0ACC1PNH4</accession>